<reference evidence="2 3" key="1">
    <citation type="submission" date="2020-07" db="EMBL/GenBank/DDBJ databases">
        <title>Fungal Genomes of the International Space Station.</title>
        <authorList>
            <person name="Seuylemezian A."/>
            <person name="Singh N.K."/>
            <person name="Wood J."/>
            <person name="Venkateswaran K."/>
        </authorList>
    </citation>
    <scope>NUCLEOTIDE SEQUENCE [LARGE SCALE GENOMIC DNA]</scope>
    <source>
        <strain evidence="2 3">PL-B2</strain>
    </source>
</reference>
<keyword evidence="3" id="KW-1185">Reference proteome</keyword>
<dbReference type="RefSeq" id="WP_221871386.1">
    <property type="nucleotide sequence ID" value="NZ_JACWFH010000007.1"/>
</dbReference>
<protein>
    <submittedName>
        <fullName evidence="2">Uncharacterized protein</fullName>
    </submittedName>
</protein>
<dbReference type="Proteomes" id="UP000769780">
    <property type="component" value="Unassembled WGS sequence"/>
</dbReference>
<evidence type="ECO:0000256" key="1">
    <source>
        <dbReference type="SAM" id="MobiDB-lite"/>
    </source>
</evidence>
<sequence>MAITLPHIEDLNRTAYLPPQGDYETFTDDEHYATKLKEWGLSSSKGQFWYKEKDHQRLVSIKGYQVYGETDDYNTIIIEFQDGNLSCIHPAYLKEMQSSGFGKNSIINTTIKTPESVDDQKQEGTQQKEKKTAKPPIKAAPVSSSKLKKKDTKEKAAKIDLPEEKVHFTAKVKQFGLTWNHFNEDNDEVIVLEDVIIQQDPPLEIGLAWCAHSKTLKKHELTPGESLEFDGKMVKKKLAKGKDIEDEAFIVDEPVAYKVNNPSKIKKG</sequence>
<proteinExistence type="predicted"/>
<name>A0ABS7K126_9BACI</name>
<evidence type="ECO:0000313" key="2">
    <source>
        <dbReference type="EMBL" id="MBY0095950.1"/>
    </source>
</evidence>
<comment type="caution">
    <text evidence="2">The sequence shown here is derived from an EMBL/GenBank/DDBJ whole genome shotgun (WGS) entry which is preliminary data.</text>
</comment>
<dbReference type="EMBL" id="JACWFH010000007">
    <property type="protein sequence ID" value="MBY0095950.1"/>
    <property type="molecule type" value="Genomic_DNA"/>
</dbReference>
<feature type="compositionally biased region" description="Low complexity" evidence="1">
    <location>
        <begin position="134"/>
        <end position="145"/>
    </location>
</feature>
<feature type="compositionally biased region" description="Basic and acidic residues" evidence="1">
    <location>
        <begin position="118"/>
        <end position="132"/>
    </location>
</feature>
<organism evidence="2 3">
    <name type="scientific">Mesobacillus maritimus</name>
    <dbReference type="NCBI Taxonomy" id="1643336"/>
    <lineage>
        <taxon>Bacteria</taxon>
        <taxon>Bacillati</taxon>
        <taxon>Bacillota</taxon>
        <taxon>Bacilli</taxon>
        <taxon>Bacillales</taxon>
        <taxon>Bacillaceae</taxon>
        <taxon>Mesobacillus</taxon>
    </lineage>
</organism>
<accession>A0ABS7K126</accession>
<feature type="region of interest" description="Disordered" evidence="1">
    <location>
        <begin position="111"/>
        <end position="154"/>
    </location>
</feature>
<gene>
    <name evidence="2" type="ORF">H0185_03910</name>
</gene>
<evidence type="ECO:0000313" key="3">
    <source>
        <dbReference type="Proteomes" id="UP000769780"/>
    </source>
</evidence>